<keyword evidence="2" id="KW-0418">Kinase</keyword>
<evidence type="ECO:0000256" key="1">
    <source>
        <dbReference type="ARBA" id="ARBA00022679"/>
    </source>
</evidence>
<accession>D8M6S3</accession>
<dbReference type="GeneID" id="24920464"/>
<reference evidence="4" key="1">
    <citation type="submission" date="2010-02" db="EMBL/GenBank/DDBJ databases">
        <title>Sequencing and annotation of the Blastocystis hominis genome.</title>
        <authorList>
            <person name="Wincker P."/>
        </authorList>
    </citation>
    <scope>NUCLEOTIDE SEQUENCE</scope>
    <source>
        <strain evidence="4">Singapore isolate B</strain>
    </source>
</reference>
<dbReference type="InterPro" id="IPR011611">
    <property type="entry name" value="PfkB_dom"/>
</dbReference>
<dbReference type="InParanoid" id="D8M6S3"/>
<organism evidence="4">
    <name type="scientific">Blastocystis hominis</name>
    <dbReference type="NCBI Taxonomy" id="12968"/>
    <lineage>
        <taxon>Eukaryota</taxon>
        <taxon>Sar</taxon>
        <taxon>Stramenopiles</taxon>
        <taxon>Bigyra</taxon>
        <taxon>Opalozoa</taxon>
        <taxon>Opalinata</taxon>
        <taxon>Blastocystidae</taxon>
        <taxon>Blastocystis</taxon>
    </lineage>
</organism>
<evidence type="ECO:0000313" key="4">
    <source>
        <dbReference type="EMBL" id="CBK23491.2"/>
    </source>
</evidence>
<evidence type="ECO:0000259" key="3">
    <source>
        <dbReference type="Pfam" id="PF00294"/>
    </source>
</evidence>
<keyword evidence="1" id="KW-0808">Transferase</keyword>
<protein>
    <recommendedName>
        <fullName evidence="3">Carbohydrate kinase PfkB domain-containing protein</fullName>
    </recommendedName>
</protein>
<dbReference type="Proteomes" id="UP000008312">
    <property type="component" value="Unassembled WGS sequence"/>
</dbReference>
<dbReference type="AlphaFoldDB" id="D8M6S3"/>
<dbReference type="OrthoDB" id="415590at2759"/>
<dbReference type="SUPFAM" id="SSF53613">
    <property type="entry name" value="Ribokinase-like"/>
    <property type="match status" value="1"/>
</dbReference>
<name>D8M6S3_BLAHO</name>
<dbReference type="Pfam" id="PF00294">
    <property type="entry name" value="PfkB"/>
    <property type="match status" value="1"/>
</dbReference>
<dbReference type="GO" id="GO:0016301">
    <property type="term" value="F:kinase activity"/>
    <property type="evidence" value="ECO:0007669"/>
    <property type="project" value="UniProtKB-KW"/>
</dbReference>
<evidence type="ECO:0000256" key="2">
    <source>
        <dbReference type="ARBA" id="ARBA00022777"/>
    </source>
</evidence>
<gene>
    <name evidence="4" type="ORF">GSBLH_T00003361001</name>
</gene>
<dbReference type="PANTHER" id="PTHR10584">
    <property type="entry name" value="SUGAR KINASE"/>
    <property type="match status" value="1"/>
</dbReference>
<dbReference type="Gene3D" id="3.40.1190.20">
    <property type="match status" value="1"/>
</dbReference>
<evidence type="ECO:0000313" key="5">
    <source>
        <dbReference type="Proteomes" id="UP000008312"/>
    </source>
</evidence>
<keyword evidence="5" id="KW-1185">Reference proteome</keyword>
<dbReference type="PANTHER" id="PTHR10584:SF166">
    <property type="entry name" value="RIBOKINASE"/>
    <property type="match status" value="1"/>
</dbReference>
<feature type="domain" description="Carbohydrate kinase PfkB" evidence="3">
    <location>
        <begin position="13"/>
        <end position="101"/>
    </location>
</feature>
<dbReference type="EMBL" id="FN668661">
    <property type="protein sequence ID" value="CBK23491.2"/>
    <property type="molecule type" value="Genomic_DNA"/>
</dbReference>
<dbReference type="InterPro" id="IPR029056">
    <property type="entry name" value="Ribokinase-like"/>
</dbReference>
<dbReference type="RefSeq" id="XP_012897539.1">
    <property type="nucleotide sequence ID" value="XM_013042085.1"/>
</dbReference>
<sequence length="132" mass="14437">MMDVMTQMKPGLVVIMTLGGEGAFIGRGTERKRVSCPKVEVVDTVGAGDCFVGTFAYQLGHLLEKKTFAECSMDELAEMVRAGCAASSYSVQFRGGCEKYPEKLMCCVCCHTRNTDICILDQVPYKRVSTIS</sequence>
<proteinExistence type="predicted"/>